<dbReference type="AlphaFoldDB" id="A0A5B7ID54"/>
<comment type="caution">
    <text evidence="1">The sequence shown here is derived from an EMBL/GenBank/DDBJ whole genome shotgun (WGS) entry which is preliminary data.</text>
</comment>
<sequence>MPCLHSSCRPTKCRNGSRLRVERSKSRITILATENLTTLPEQAVRSSVVLTTLPLSQCGHNTASAPTVTFSSVAADDVH</sequence>
<keyword evidence="2" id="KW-1185">Reference proteome</keyword>
<protein>
    <submittedName>
        <fullName evidence="1">Uncharacterized protein</fullName>
    </submittedName>
</protein>
<proteinExistence type="predicted"/>
<evidence type="ECO:0000313" key="2">
    <source>
        <dbReference type="Proteomes" id="UP000324222"/>
    </source>
</evidence>
<dbReference type="Proteomes" id="UP000324222">
    <property type="component" value="Unassembled WGS sequence"/>
</dbReference>
<evidence type="ECO:0000313" key="1">
    <source>
        <dbReference type="EMBL" id="MPC80135.1"/>
    </source>
</evidence>
<dbReference type="EMBL" id="VSRR010053125">
    <property type="protein sequence ID" value="MPC80135.1"/>
    <property type="molecule type" value="Genomic_DNA"/>
</dbReference>
<gene>
    <name evidence="1" type="ORF">E2C01_074703</name>
</gene>
<reference evidence="1 2" key="1">
    <citation type="submission" date="2019-05" db="EMBL/GenBank/DDBJ databases">
        <title>Another draft genome of Portunus trituberculatus and its Hox gene families provides insights of decapod evolution.</title>
        <authorList>
            <person name="Jeong J.-H."/>
            <person name="Song I."/>
            <person name="Kim S."/>
            <person name="Choi T."/>
            <person name="Kim D."/>
            <person name="Ryu S."/>
            <person name="Kim W."/>
        </authorList>
    </citation>
    <scope>NUCLEOTIDE SEQUENCE [LARGE SCALE GENOMIC DNA]</scope>
    <source>
        <tissue evidence="1">Muscle</tissue>
    </source>
</reference>
<organism evidence="1 2">
    <name type="scientific">Portunus trituberculatus</name>
    <name type="common">Swimming crab</name>
    <name type="synonym">Neptunus trituberculatus</name>
    <dbReference type="NCBI Taxonomy" id="210409"/>
    <lineage>
        <taxon>Eukaryota</taxon>
        <taxon>Metazoa</taxon>
        <taxon>Ecdysozoa</taxon>
        <taxon>Arthropoda</taxon>
        <taxon>Crustacea</taxon>
        <taxon>Multicrustacea</taxon>
        <taxon>Malacostraca</taxon>
        <taxon>Eumalacostraca</taxon>
        <taxon>Eucarida</taxon>
        <taxon>Decapoda</taxon>
        <taxon>Pleocyemata</taxon>
        <taxon>Brachyura</taxon>
        <taxon>Eubrachyura</taxon>
        <taxon>Portunoidea</taxon>
        <taxon>Portunidae</taxon>
        <taxon>Portuninae</taxon>
        <taxon>Portunus</taxon>
    </lineage>
</organism>
<accession>A0A5B7ID54</accession>
<name>A0A5B7ID54_PORTR</name>